<dbReference type="KEGG" id="scyp:JYB88_08780"/>
<dbReference type="GO" id="GO:0002143">
    <property type="term" value="P:tRNA wobble position uridine thiolation"/>
    <property type="evidence" value="ECO:0007669"/>
    <property type="project" value="InterPro"/>
</dbReference>
<dbReference type="InterPro" id="IPR007215">
    <property type="entry name" value="Sulphur_relay_TusB/DsrH"/>
</dbReference>
<keyword evidence="2" id="KW-1185">Reference proteome</keyword>
<dbReference type="InterPro" id="IPR027396">
    <property type="entry name" value="DsrEFH-like"/>
</dbReference>
<gene>
    <name evidence="1" type="primary">tusB</name>
    <name evidence="1" type="ORF">JYB88_08780</name>
</gene>
<dbReference type="PANTHER" id="PTHR37526">
    <property type="entry name" value="PROTEIN TUSB"/>
    <property type="match status" value="1"/>
</dbReference>
<dbReference type="SUPFAM" id="SSF75169">
    <property type="entry name" value="DsrEFH-like"/>
    <property type="match status" value="1"/>
</dbReference>
<evidence type="ECO:0000313" key="1">
    <source>
        <dbReference type="EMBL" id="QSX31680.1"/>
    </source>
</evidence>
<dbReference type="NCBIfam" id="TIGR03011">
    <property type="entry name" value="sulf_tusB_dsrH"/>
    <property type="match status" value="1"/>
</dbReference>
<dbReference type="Pfam" id="PF04077">
    <property type="entry name" value="DsrH"/>
    <property type="match status" value="1"/>
</dbReference>
<dbReference type="PANTHER" id="PTHR37526:SF1">
    <property type="entry name" value="PROTEIN TUSB"/>
    <property type="match status" value="1"/>
</dbReference>
<dbReference type="Proteomes" id="UP000663281">
    <property type="component" value="Chromosome"/>
</dbReference>
<proteinExistence type="predicted"/>
<dbReference type="EMBL" id="CP071504">
    <property type="protein sequence ID" value="QSX31680.1"/>
    <property type="molecule type" value="Genomic_DNA"/>
</dbReference>
<evidence type="ECO:0000313" key="2">
    <source>
        <dbReference type="Proteomes" id="UP000663281"/>
    </source>
</evidence>
<dbReference type="GO" id="GO:1990228">
    <property type="term" value="C:sulfurtransferase complex"/>
    <property type="evidence" value="ECO:0007669"/>
    <property type="project" value="TreeGrafter"/>
</dbReference>
<sequence length="93" mass="10660">MILHHIQKSPSQDGALRLCLRYIAKDDALLLSGDAVTAPMVRQWSMALSPYKVFLLEDDVIARGLSGYLGKYTQVSYERWVELSLQYQKVITW</sequence>
<accession>A0A975ALX9</accession>
<dbReference type="AlphaFoldDB" id="A0A975ALX9"/>
<name>A0A975ALX9_9GAMM</name>
<dbReference type="Gene3D" id="3.40.1260.10">
    <property type="entry name" value="DsrEFH-like"/>
    <property type="match status" value="1"/>
</dbReference>
<organism evidence="1 2">
    <name type="scientific">Shewanella cyperi</name>
    <dbReference type="NCBI Taxonomy" id="2814292"/>
    <lineage>
        <taxon>Bacteria</taxon>
        <taxon>Pseudomonadati</taxon>
        <taxon>Pseudomonadota</taxon>
        <taxon>Gammaproteobacteria</taxon>
        <taxon>Alteromonadales</taxon>
        <taxon>Shewanellaceae</taxon>
        <taxon>Shewanella</taxon>
    </lineage>
</organism>
<dbReference type="RefSeq" id="WP_207326153.1">
    <property type="nucleotide sequence ID" value="NZ_CP071504.1"/>
</dbReference>
<protein>
    <submittedName>
        <fullName evidence="1">Sulfurtransferase complex subunit TusB</fullName>
    </submittedName>
</protein>
<reference evidence="1 2" key="1">
    <citation type="submission" date="2021-03" db="EMBL/GenBank/DDBJ databases">
        <title>Novel species identification of genus Shewanella.</title>
        <authorList>
            <person name="Liu G."/>
            <person name="Zhang Q."/>
        </authorList>
    </citation>
    <scope>NUCLEOTIDE SEQUENCE [LARGE SCALE GENOMIC DNA]</scope>
    <source>
        <strain evidence="1 2">FJAT-53726</strain>
    </source>
</reference>